<accession>A0A396SFC4</accession>
<dbReference type="Pfam" id="PF05816">
    <property type="entry name" value="TelA"/>
    <property type="match status" value="1"/>
</dbReference>
<gene>
    <name evidence="3" type="ORF">D1B33_08490</name>
</gene>
<protein>
    <submittedName>
        <fullName evidence="3">Toxic anion resistance protein</fullName>
    </submittedName>
</protein>
<sequence length="370" mass="43364">MNKKTSPNQPFEEFSNFEGSFLNPIDLNEHTFATPNFHSLNDEEQPRALLLASELDVSRYESVLQFGQGIQQELKSFTHNMLVQVQRNDTSPIREILHKLVEHLDKINPDDLIEKETNFFQKLFHRSKSSIQEMVSQYNRISKQIDRLSIQLQHSQKGLLADMRMLNDLYQLNEDYYHNLTIYIAAGEMKKKDLYNHQLPKLKQEFVDSSNPMDQQRLNDLKNSIEWLDKRLYDLQISREIAIQTAAQIRMIQETNRMLVDKIQSSVMTTIPLWQTQISMLVNMNNQRRANHASRRLMETSQQMIGKNAKMIEATANDVKKQNISHSEIDEFKQTQLKLIDSIEETLRVQAISNEQQALVESKIMDIDRK</sequence>
<dbReference type="InterPro" id="IPR008863">
    <property type="entry name" value="Toxic_anion-R_TelA"/>
</dbReference>
<evidence type="ECO:0000313" key="3">
    <source>
        <dbReference type="EMBL" id="RHW37558.1"/>
    </source>
</evidence>
<dbReference type="PIRSF" id="PIRSF026508">
    <property type="entry name" value="TelA"/>
    <property type="match status" value="1"/>
</dbReference>
<evidence type="ECO:0000256" key="2">
    <source>
        <dbReference type="PIRNR" id="PIRNR026508"/>
    </source>
</evidence>
<reference evidence="3 4" key="1">
    <citation type="submission" date="2018-08" db="EMBL/GenBank/DDBJ databases">
        <title>Lysinibacillus sp. YLB-03 draft genome sequence.</title>
        <authorList>
            <person name="Yu L."/>
        </authorList>
    </citation>
    <scope>NUCLEOTIDE SEQUENCE [LARGE SCALE GENOMIC DNA]</scope>
    <source>
        <strain evidence="3 4">YLB-03</strain>
    </source>
</reference>
<comment type="similarity">
    <text evidence="1 2">Belongs to the TelA family.</text>
</comment>
<dbReference type="PANTHER" id="PTHR38432">
    <property type="entry name" value="TELA-LIKE PROTEIN SAOUHSC_01408"/>
    <property type="match status" value="1"/>
</dbReference>
<evidence type="ECO:0000256" key="1">
    <source>
        <dbReference type="ARBA" id="ARBA00005541"/>
    </source>
</evidence>
<organism evidence="3 4">
    <name type="scientific">Ureibacillus yapensis</name>
    <dbReference type="NCBI Taxonomy" id="2304605"/>
    <lineage>
        <taxon>Bacteria</taxon>
        <taxon>Bacillati</taxon>
        <taxon>Bacillota</taxon>
        <taxon>Bacilli</taxon>
        <taxon>Bacillales</taxon>
        <taxon>Caryophanaceae</taxon>
        <taxon>Ureibacillus</taxon>
    </lineage>
</organism>
<dbReference type="PANTHER" id="PTHR38432:SF1">
    <property type="entry name" value="TELA-LIKE PROTEIN SAOUHSC_01408"/>
    <property type="match status" value="1"/>
</dbReference>
<comment type="caution">
    <text evidence="3">The sequence shown here is derived from an EMBL/GenBank/DDBJ whole genome shotgun (WGS) entry which is preliminary data.</text>
</comment>
<name>A0A396SFC4_9BACL</name>
<dbReference type="RefSeq" id="WP_118875944.1">
    <property type="nucleotide sequence ID" value="NZ_QWEI01000003.1"/>
</dbReference>
<dbReference type="OrthoDB" id="9768858at2"/>
<dbReference type="AlphaFoldDB" id="A0A396SFC4"/>
<proteinExistence type="inferred from homology"/>
<dbReference type="EMBL" id="QWEI01000003">
    <property type="protein sequence ID" value="RHW37558.1"/>
    <property type="molecule type" value="Genomic_DNA"/>
</dbReference>
<evidence type="ECO:0000313" key="4">
    <source>
        <dbReference type="Proteomes" id="UP000265692"/>
    </source>
</evidence>
<dbReference type="Proteomes" id="UP000265692">
    <property type="component" value="Unassembled WGS sequence"/>
</dbReference>
<keyword evidence="4" id="KW-1185">Reference proteome</keyword>